<dbReference type="RefSeq" id="WP_190250459.1">
    <property type="nucleotide sequence ID" value="NZ_BMPI01000012.1"/>
</dbReference>
<name>A0A917TL16_9ACTN</name>
<protein>
    <submittedName>
        <fullName evidence="1">Uncharacterized protein</fullName>
    </submittedName>
</protein>
<accession>A0A917TL16</accession>
<proteinExistence type="predicted"/>
<reference evidence="1" key="1">
    <citation type="journal article" date="2014" name="Int. J. Syst. Evol. Microbiol.">
        <title>Complete genome sequence of Corynebacterium casei LMG S-19264T (=DSM 44701T), isolated from a smear-ripened cheese.</title>
        <authorList>
            <consortium name="US DOE Joint Genome Institute (JGI-PGF)"/>
            <person name="Walter F."/>
            <person name="Albersmeier A."/>
            <person name="Kalinowski J."/>
            <person name="Ruckert C."/>
        </authorList>
    </citation>
    <scope>NUCLEOTIDE SEQUENCE</scope>
    <source>
        <strain evidence="1">JCM 19831</strain>
    </source>
</reference>
<evidence type="ECO:0000313" key="1">
    <source>
        <dbReference type="EMBL" id="GGM27185.1"/>
    </source>
</evidence>
<dbReference type="Proteomes" id="UP000642070">
    <property type="component" value="Unassembled WGS sequence"/>
</dbReference>
<evidence type="ECO:0000313" key="2">
    <source>
        <dbReference type="Proteomes" id="UP000642070"/>
    </source>
</evidence>
<organism evidence="1 2">
    <name type="scientific">Dactylosporangium sucinum</name>
    <dbReference type="NCBI Taxonomy" id="1424081"/>
    <lineage>
        <taxon>Bacteria</taxon>
        <taxon>Bacillati</taxon>
        <taxon>Actinomycetota</taxon>
        <taxon>Actinomycetes</taxon>
        <taxon>Micromonosporales</taxon>
        <taxon>Micromonosporaceae</taxon>
        <taxon>Dactylosporangium</taxon>
    </lineage>
</organism>
<keyword evidence="2" id="KW-1185">Reference proteome</keyword>
<dbReference type="AlphaFoldDB" id="A0A917TL16"/>
<gene>
    <name evidence="1" type="ORF">GCM10007977_030520</name>
</gene>
<dbReference type="EMBL" id="BMPI01000012">
    <property type="protein sequence ID" value="GGM27185.1"/>
    <property type="molecule type" value="Genomic_DNA"/>
</dbReference>
<sequence length="60" mass="6333">MAASRIHESGPSLRHGDALVADAGQADEVVQLPMLAFLSLGPGRLAEISHHEITHPARTP</sequence>
<reference evidence="1" key="2">
    <citation type="submission" date="2020-09" db="EMBL/GenBank/DDBJ databases">
        <authorList>
            <person name="Sun Q."/>
            <person name="Ohkuma M."/>
        </authorList>
    </citation>
    <scope>NUCLEOTIDE SEQUENCE</scope>
    <source>
        <strain evidence="1">JCM 19831</strain>
    </source>
</reference>
<comment type="caution">
    <text evidence="1">The sequence shown here is derived from an EMBL/GenBank/DDBJ whole genome shotgun (WGS) entry which is preliminary data.</text>
</comment>